<dbReference type="AlphaFoldDB" id="A0A0H2U9X2"/>
<gene>
    <name evidence="2" type="ORF">MAPG_12008</name>
</gene>
<feature type="non-terminal residue" evidence="2">
    <location>
        <position position="94"/>
    </location>
</feature>
<protein>
    <submittedName>
        <fullName evidence="2">Gliotoxin biosynthesis protein GliK</fullName>
    </submittedName>
</protein>
<proteinExistence type="predicted"/>
<accession>A0A0H2U9X2</accession>
<dbReference type="OrthoDB" id="2017317at2759"/>
<reference evidence="2" key="2">
    <citation type="submission" date="2011-03" db="EMBL/GenBank/DDBJ databases">
        <title>Annotation of Magnaporthe poae ATCC 64411.</title>
        <authorList>
            <person name="Ma L.-J."/>
            <person name="Dead R."/>
            <person name="Young S.K."/>
            <person name="Zeng Q."/>
            <person name="Gargeya S."/>
            <person name="Fitzgerald M."/>
            <person name="Haas B."/>
            <person name="Abouelleil A."/>
            <person name="Alvarado L."/>
            <person name="Arachchi H.M."/>
            <person name="Berlin A."/>
            <person name="Brown A."/>
            <person name="Chapman S.B."/>
            <person name="Chen Z."/>
            <person name="Dunbar C."/>
            <person name="Freedman E."/>
            <person name="Gearin G."/>
            <person name="Gellesch M."/>
            <person name="Goldberg J."/>
            <person name="Griggs A."/>
            <person name="Gujja S."/>
            <person name="Heiman D."/>
            <person name="Howarth C."/>
            <person name="Larson L."/>
            <person name="Lui A."/>
            <person name="MacDonald P.J.P."/>
            <person name="Mehta T."/>
            <person name="Montmayeur A."/>
            <person name="Murphy C."/>
            <person name="Neiman D."/>
            <person name="Pearson M."/>
            <person name="Priest M."/>
            <person name="Roberts A."/>
            <person name="Saif S."/>
            <person name="Shea T."/>
            <person name="Shenoy N."/>
            <person name="Sisk P."/>
            <person name="Stolte C."/>
            <person name="Sykes S."/>
            <person name="Yandava C."/>
            <person name="Wortman J."/>
            <person name="Nusbaum C."/>
            <person name="Birren B."/>
        </authorList>
    </citation>
    <scope>NUCLEOTIDE SEQUENCE</scope>
    <source>
        <strain evidence="2">ATCC 64411</strain>
    </source>
</reference>
<feature type="compositionally biased region" description="Polar residues" evidence="1">
    <location>
        <begin position="32"/>
        <end position="54"/>
    </location>
</feature>
<organism evidence="2">
    <name type="scientific">Magnaporthiopsis poae (strain ATCC 64411 / 73-15)</name>
    <name type="common">Kentucky bluegrass fungus</name>
    <name type="synonym">Magnaporthe poae</name>
    <dbReference type="NCBI Taxonomy" id="644358"/>
    <lineage>
        <taxon>Eukaryota</taxon>
        <taxon>Fungi</taxon>
        <taxon>Dikarya</taxon>
        <taxon>Ascomycota</taxon>
        <taxon>Pezizomycotina</taxon>
        <taxon>Sordariomycetes</taxon>
        <taxon>Sordariomycetidae</taxon>
        <taxon>Magnaporthales</taxon>
        <taxon>Magnaporthaceae</taxon>
        <taxon>Magnaporthiopsis</taxon>
    </lineage>
</organism>
<evidence type="ECO:0000256" key="1">
    <source>
        <dbReference type="SAM" id="MobiDB-lite"/>
    </source>
</evidence>
<evidence type="ECO:0000313" key="2">
    <source>
        <dbReference type="EMBL" id="KLU93095.1"/>
    </source>
</evidence>
<dbReference type="EMBL" id="GL877094">
    <property type="protein sequence ID" value="KLU93095.1"/>
    <property type="molecule type" value="Genomic_DNA"/>
</dbReference>
<name>A0A0H2U9X2_MAGP6</name>
<reference evidence="2" key="1">
    <citation type="submission" date="2010-05" db="EMBL/GenBank/DDBJ databases">
        <title>The Genome Sequence of Magnaporthe poae strain ATCC 64411.</title>
        <authorList>
            <consortium name="The Broad Institute Genome Sequencing Platform"/>
            <consortium name="Broad Institute Genome Sequencing Center for Infectious Disease"/>
            <person name="Ma L.-J."/>
            <person name="Dead R."/>
            <person name="Young S."/>
            <person name="Zeng Q."/>
            <person name="Koehrsen M."/>
            <person name="Alvarado L."/>
            <person name="Berlin A."/>
            <person name="Chapman S.B."/>
            <person name="Chen Z."/>
            <person name="Freedman E."/>
            <person name="Gellesch M."/>
            <person name="Goldberg J."/>
            <person name="Griggs A."/>
            <person name="Gujja S."/>
            <person name="Heilman E.R."/>
            <person name="Heiman D."/>
            <person name="Hepburn T."/>
            <person name="Howarth C."/>
            <person name="Jen D."/>
            <person name="Larson L."/>
            <person name="Mehta T."/>
            <person name="Neiman D."/>
            <person name="Pearson M."/>
            <person name="Roberts A."/>
            <person name="Saif S."/>
            <person name="Shea T."/>
            <person name="Shenoy N."/>
            <person name="Sisk P."/>
            <person name="Stolte C."/>
            <person name="Sykes S."/>
            <person name="Walk T."/>
            <person name="White J."/>
            <person name="Yandava C."/>
            <person name="Haas B."/>
            <person name="Nusbaum C."/>
            <person name="Birren B."/>
        </authorList>
    </citation>
    <scope>NUCLEOTIDE SEQUENCE</scope>
    <source>
        <strain evidence="2">ATCC 64411</strain>
    </source>
</reference>
<dbReference type="VEuPathDB" id="FungiDB:MAPG_12008"/>
<sequence>MQPVAHPAPEAEAERVPLWKTLRKLYTRRAPSKTSYPPISSIPRTSAARIQQASPPDIPDGPVAAASLSGHDNDADTVLYLAYGSNLAAATFLG</sequence>
<feature type="region of interest" description="Disordered" evidence="1">
    <location>
        <begin position="29"/>
        <end position="69"/>
    </location>
</feature>